<dbReference type="HOGENOM" id="CLU_353475_0_0_1"/>
<dbReference type="KEGG" id="lgi:LOTGIDRAFT_171503"/>
<feature type="region of interest" description="Disordered" evidence="1">
    <location>
        <begin position="737"/>
        <end position="795"/>
    </location>
</feature>
<reference evidence="2 3" key="1">
    <citation type="journal article" date="2013" name="Nature">
        <title>Insights into bilaterian evolution from three spiralian genomes.</title>
        <authorList>
            <person name="Simakov O."/>
            <person name="Marletaz F."/>
            <person name="Cho S.J."/>
            <person name="Edsinger-Gonzales E."/>
            <person name="Havlak P."/>
            <person name="Hellsten U."/>
            <person name="Kuo D.H."/>
            <person name="Larsson T."/>
            <person name="Lv J."/>
            <person name="Arendt D."/>
            <person name="Savage R."/>
            <person name="Osoegawa K."/>
            <person name="de Jong P."/>
            <person name="Grimwood J."/>
            <person name="Chapman J.A."/>
            <person name="Shapiro H."/>
            <person name="Aerts A."/>
            <person name="Otillar R.P."/>
            <person name="Terry A.Y."/>
            <person name="Boore J.L."/>
            <person name="Grigoriev I.V."/>
            <person name="Lindberg D.R."/>
            <person name="Seaver E.C."/>
            <person name="Weisblat D.A."/>
            <person name="Putnam N.H."/>
            <person name="Rokhsar D.S."/>
        </authorList>
    </citation>
    <scope>NUCLEOTIDE SEQUENCE [LARGE SCALE GENOMIC DNA]</scope>
</reference>
<dbReference type="OrthoDB" id="6120255at2759"/>
<feature type="region of interest" description="Disordered" evidence="1">
    <location>
        <begin position="278"/>
        <end position="310"/>
    </location>
</feature>
<dbReference type="GeneID" id="20241805"/>
<sequence length="795" mass="87280">MSHWLLIPILAADKPKLFRFLNLNTCSRDNQESYPVNGFVEIQIALFKNLKWYRYLKGIMIPNEHLHSHWGRRLLSTVTENIQNGGDNVPVAVLLGIVLTLTLVVLVALCACGEKDDDAKLQRMKKKSSSGNIKGSVSQDDQLDVQIRSKSNGNVESNGVTVVDLNGAQNNTQHSRQSQASTTSSQMRPTSLRELPELPPNSTGVLPDNHPPSRSSQISNDDYDHLGRVKNPPSQSENYDHIDLESPAQISEASASDQISESHYAQVNDRNYEVCNSTSSVPFKRSGEEPPYNKIHDNSPSNGEESPYNQVKDKQQYNLVSARTNLFAHGTNRFTDSSDPPYNTVHDDPYNQVKDDDTSDPYNQITDPYSMPSEMGAVGGVSESHYELEPEDPYTIVDNEEEHDLRVTVLNMDRSSACSNSSRPFRLSGSVSISGELLPLINAGFGATKEAEESTENDYAVVNKERNPSTTSASEKEEVVSSTVVPPEPPRAYGAEEVHGLGPQNSASTPRLPETSPADLSLTGIASTSQNRPIREYSKVSARESLASMSARHALNPYEVVVDNENTYATVDGGSGYGVVVSAPAPSTSPVASASSSRHGNQPSRVDVQPMDTYTEIGASGGAVNNVPSAPVPPSLDSLHLMKKHERTRHLATPEDTSLEESNTNSHTSPNKRSSFSPTTALPGIPKAMSSSVHENDIILEPKYQSVKDSIEDLESENDPNYESVDEAKARFPSTITKRQHHYEEVSPTTSQPTSPNNIRTRVLNRHTYEDIEDVKEEQKHLQKSQNNNKKGPKS</sequence>
<dbReference type="Proteomes" id="UP000030746">
    <property type="component" value="Unassembled WGS sequence"/>
</dbReference>
<keyword evidence="3" id="KW-1185">Reference proteome</keyword>
<feature type="compositionally biased region" description="Polar residues" evidence="1">
    <location>
        <begin position="747"/>
        <end position="760"/>
    </location>
</feature>
<dbReference type="EMBL" id="KB200027">
    <property type="protein sequence ID" value="ESP03412.1"/>
    <property type="molecule type" value="Genomic_DNA"/>
</dbReference>
<feature type="compositionally biased region" description="Polar residues" evidence="1">
    <location>
        <begin position="298"/>
        <end position="309"/>
    </location>
</feature>
<feature type="compositionally biased region" description="Basic residues" evidence="1">
    <location>
        <begin position="641"/>
        <end position="650"/>
    </location>
</feature>
<evidence type="ECO:0000313" key="3">
    <source>
        <dbReference type="Proteomes" id="UP000030746"/>
    </source>
</evidence>
<feature type="compositionally biased region" description="Polar residues" evidence="1">
    <location>
        <begin position="332"/>
        <end position="341"/>
    </location>
</feature>
<organism evidence="2 3">
    <name type="scientific">Lottia gigantea</name>
    <name type="common">Giant owl limpet</name>
    <dbReference type="NCBI Taxonomy" id="225164"/>
    <lineage>
        <taxon>Eukaryota</taxon>
        <taxon>Metazoa</taxon>
        <taxon>Spiralia</taxon>
        <taxon>Lophotrochozoa</taxon>
        <taxon>Mollusca</taxon>
        <taxon>Gastropoda</taxon>
        <taxon>Patellogastropoda</taxon>
        <taxon>Lottioidea</taxon>
        <taxon>Lottiidae</taxon>
        <taxon>Lottia</taxon>
    </lineage>
</organism>
<feature type="compositionally biased region" description="Low complexity" evidence="1">
    <location>
        <begin position="585"/>
        <end position="597"/>
    </location>
</feature>
<feature type="region of interest" description="Disordered" evidence="1">
    <location>
        <begin position="585"/>
        <end position="697"/>
    </location>
</feature>
<feature type="compositionally biased region" description="Low complexity" evidence="1">
    <location>
        <begin position="129"/>
        <end position="138"/>
    </location>
</feature>
<accession>V4BBI6</accession>
<feature type="region of interest" description="Disordered" evidence="1">
    <location>
        <begin position="170"/>
        <end position="240"/>
    </location>
</feature>
<name>V4BBI6_LOTGI</name>
<feature type="region of interest" description="Disordered" evidence="1">
    <location>
        <begin position="331"/>
        <end position="361"/>
    </location>
</feature>
<gene>
    <name evidence="2" type="ORF">LOTGIDRAFT_171503</name>
</gene>
<feature type="compositionally biased region" description="Polar residues" evidence="1">
    <location>
        <begin position="660"/>
        <end position="680"/>
    </location>
</feature>
<dbReference type="OMA" id="SHMYEDI"/>
<evidence type="ECO:0000256" key="1">
    <source>
        <dbReference type="SAM" id="MobiDB-lite"/>
    </source>
</evidence>
<evidence type="ECO:0000313" key="2">
    <source>
        <dbReference type="EMBL" id="ESP03412.1"/>
    </source>
</evidence>
<dbReference type="RefSeq" id="XP_009045945.1">
    <property type="nucleotide sequence ID" value="XM_009047697.1"/>
</dbReference>
<dbReference type="AlphaFoldDB" id="V4BBI6"/>
<protein>
    <submittedName>
        <fullName evidence="2">Uncharacterized protein</fullName>
    </submittedName>
</protein>
<proteinExistence type="predicted"/>
<feature type="region of interest" description="Disordered" evidence="1">
    <location>
        <begin position="449"/>
        <end position="529"/>
    </location>
</feature>
<dbReference type="CTD" id="20241805"/>
<feature type="compositionally biased region" description="Basic and acidic residues" evidence="1">
    <location>
        <begin position="345"/>
        <end position="356"/>
    </location>
</feature>
<feature type="compositionally biased region" description="Low complexity" evidence="1">
    <location>
        <begin position="172"/>
        <end position="186"/>
    </location>
</feature>
<feature type="region of interest" description="Disordered" evidence="1">
    <location>
        <begin position="123"/>
        <end position="145"/>
    </location>
</feature>
<feature type="compositionally biased region" description="Polar residues" evidence="1">
    <location>
        <begin position="784"/>
        <end position="795"/>
    </location>
</feature>